<evidence type="ECO:0000259" key="12">
    <source>
        <dbReference type="Pfam" id="PF00561"/>
    </source>
</evidence>
<evidence type="ECO:0000256" key="8">
    <source>
        <dbReference type="ARBA" id="ARBA00048283"/>
    </source>
</evidence>
<dbReference type="EMBL" id="JARBDR010000440">
    <property type="protein sequence ID" value="KAJ8313039.1"/>
    <property type="molecule type" value="Genomic_DNA"/>
</dbReference>
<reference evidence="13 14" key="1">
    <citation type="submission" date="2022-12" db="EMBL/GenBank/DDBJ databases">
        <title>Chromosome-level genome of Tegillarca granosa.</title>
        <authorList>
            <person name="Kim J."/>
        </authorList>
    </citation>
    <scope>NUCLEOTIDE SEQUENCE [LARGE SCALE GENOMIC DNA]</scope>
    <source>
        <strain evidence="13">Teg-2019</strain>
        <tissue evidence="13">Adductor muscle</tissue>
    </source>
</reference>
<dbReference type="PANTHER" id="PTHR46118">
    <property type="entry name" value="PROTEIN ABHD11"/>
    <property type="match status" value="1"/>
</dbReference>
<feature type="domain" description="AB hydrolase-1" evidence="12">
    <location>
        <begin position="6"/>
        <end position="49"/>
    </location>
</feature>
<evidence type="ECO:0000256" key="2">
    <source>
        <dbReference type="ARBA" id="ARBA00022801"/>
    </source>
</evidence>
<gene>
    <name evidence="13" type="ORF">KUTeg_010412</name>
</gene>
<keyword evidence="14" id="KW-1185">Reference proteome</keyword>
<comment type="catalytic activity">
    <reaction evidence="6">
        <text>a 1,3-diacyl-sn-glycerol + H2O = a 1-acyl-sn-glycerol + a fatty acid + H(+)</text>
        <dbReference type="Rhea" id="RHEA:38503"/>
        <dbReference type="ChEBI" id="CHEBI:15377"/>
        <dbReference type="ChEBI" id="CHEBI:15378"/>
        <dbReference type="ChEBI" id="CHEBI:28868"/>
        <dbReference type="ChEBI" id="CHEBI:64683"/>
        <dbReference type="ChEBI" id="CHEBI:77272"/>
    </reaction>
</comment>
<comment type="similarity">
    <text evidence="1">Belongs to the AB hydrolase superfamily.</text>
</comment>
<evidence type="ECO:0000256" key="3">
    <source>
        <dbReference type="ARBA" id="ARBA00026104"/>
    </source>
</evidence>
<proteinExistence type="inferred from homology"/>
<dbReference type="InterPro" id="IPR029058">
    <property type="entry name" value="AB_hydrolase_fold"/>
</dbReference>
<keyword evidence="2" id="KW-0378">Hydrolase</keyword>
<dbReference type="InterPro" id="IPR000073">
    <property type="entry name" value="AB_hydrolase_1"/>
</dbReference>
<comment type="catalytic activity">
    <reaction evidence="11">
        <text>1-octadecanoyl-2-(5Z,8Z,11Z,14Z-eicosatetraenoyl)-sn-glycerol + H2O = 2-(5Z,8Z,11Z,14Z-eicosatetraenoyl)-glycerol + octadecanoate + H(+)</text>
        <dbReference type="Rhea" id="RHEA:38507"/>
        <dbReference type="ChEBI" id="CHEBI:15377"/>
        <dbReference type="ChEBI" id="CHEBI:15378"/>
        <dbReference type="ChEBI" id="CHEBI:25629"/>
        <dbReference type="ChEBI" id="CHEBI:52392"/>
        <dbReference type="ChEBI" id="CHEBI:75728"/>
    </reaction>
</comment>
<dbReference type="PANTHER" id="PTHR46118:SF4">
    <property type="entry name" value="PROTEIN ABHD11"/>
    <property type="match status" value="1"/>
</dbReference>
<dbReference type="Proteomes" id="UP001217089">
    <property type="component" value="Unassembled WGS sequence"/>
</dbReference>
<dbReference type="Gene3D" id="3.40.50.1820">
    <property type="entry name" value="alpha/beta hydrolase"/>
    <property type="match status" value="1"/>
</dbReference>
<comment type="caution">
    <text evidence="13">The sequence shown here is derived from an EMBL/GenBank/DDBJ whole genome shotgun (WGS) entry which is preliminary data.</text>
</comment>
<evidence type="ECO:0000256" key="11">
    <source>
        <dbReference type="ARBA" id="ARBA00048919"/>
    </source>
</evidence>
<organism evidence="13 14">
    <name type="scientific">Tegillarca granosa</name>
    <name type="common">Malaysian cockle</name>
    <name type="synonym">Anadara granosa</name>
    <dbReference type="NCBI Taxonomy" id="220873"/>
    <lineage>
        <taxon>Eukaryota</taxon>
        <taxon>Metazoa</taxon>
        <taxon>Spiralia</taxon>
        <taxon>Lophotrochozoa</taxon>
        <taxon>Mollusca</taxon>
        <taxon>Bivalvia</taxon>
        <taxon>Autobranchia</taxon>
        <taxon>Pteriomorphia</taxon>
        <taxon>Arcoida</taxon>
        <taxon>Arcoidea</taxon>
        <taxon>Arcidae</taxon>
        <taxon>Tegillarca</taxon>
    </lineage>
</organism>
<evidence type="ECO:0000256" key="6">
    <source>
        <dbReference type="ARBA" id="ARBA00043742"/>
    </source>
</evidence>
<comment type="catalytic activity">
    <reaction evidence="9">
        <text>1,2-didecanoylglycerol + H2O = decanoylglycerol + decanoate + H(+)</text>
        <dbReference type="Rhea" id="RHEA:48596"/>
        <dbReference type="ChEBI" id="CHEBI:11152"/>
        <dbReference type="ChEBI" id="CHEBI:15377"/>
        <dbReference type="ChEBI" id="CHEBI:15378"/>
        <dbReference type="ChEBI" id="CHEBI:27689"/>
        <dbReference type="ChEBI" id="CHEBI:90605"/>
    </reaction>
</comment>
<evidence type="ECO:0000256" key="7">
    <source>
        <dbReference type="ARBA" id="ARBA00044064"/>
    </source>
</evidence>
<evidence type="ECO:0000256" key="9">
    <source>
        <dbReference type="ARBA" id="ARBA00048504"/>
    </source>
</evidence>
<comment type="catalytic activity">
    <reaction evidence="8">
        <text>1-octadecanoyl-2-(4Z,7Z,10Z,13Z,16Z,19Z-docosahexaenoyl)-sn-glycerol + H2O = 2-(4Z,7Z,10Z,13Z,16Z,19Z-docosahexaenoyl)-glycerol + octadecanoate + H(+)</text>
        <dbReference type="Rhea" id="RHEA:77107"/>
        <dbReference type="ChEBI" id="CHEBI:15377"/>
        <dbReference type="ChEBI" id="CHEBI:15378"/>
        <dbReference type="ChEBI" id="CHEBI:25629"/>
        <dbReference type="ChEBI" id="CHEBI:77129"/>
        <dbReference type="ChEBI" id="CHEBI:186738"/>
    </reaction>
</comment>
<dbReference type="SUPFAM" id="SSF53474">
    <property type="entry name" value="alpha/beta-Hydrolases"/>
    <property type="match status" value="1"/>
</dbReference>
<evidence type="ECO:0000256" key="5">
    <source>
        <dbReference type="ARBA" id="ARBA00043667"/>
    </source>
</evidence>
<comment type="catalytic activity">
    <reaction evidence="5">
        <text>a 1,2-diacyl-sn-glycerol + H2O = a 2-acylglycerol + a fatty acid + H(+)</text>
        <dbReference type="Rhea" id="RHEA:33275"/>
        <dbReference type="ChEBI" id="CHEBI:15377"/>
        <dbReference type="ChEBI" id="CHEBI:15378"/>
        <dbReference type="ChEBI" id="CHEBI:17389"/>
        <dbReference type="ChEBI" id="CHEBI:17815"/>
        <dbReference type="ChEBI" id="CHEBI:28868"/>
        <dbReference type="EC" id="3.1.1.116"/>
    </reaction>
</comment>
<sequence length="102" mass="11782">MDYFLMSKDVLNLMDEMGHEKVSLLGHSMGGKVFMCTALTHDSHVRQFLATNMIHKDGRFRWRVNLDSIINNYLPLCKFPEFDTQYKGPTLFIGGSESEYIT</sequence>
<evidence type="ECO:0000256" key="1">
    <source>
        <dbReference type="ARBA" id="ARBA00008645"/>
    </source>
</evidence>
<dbReference type="EC" id="3.1.1.116" evidence="3"/>
<evidence type="ECO:0000256" key="10">
    <source>
        <dbReference type="ARBA" id="ARBA00048513"/>
    </source>
</evidence>
<name>A0ABQ9F6M7_TEGGR</name>
<evidence type="ECO:0000256" key="4">
    <source>
        <dbReference type="ARBA" id="ARBA00042703"/>
    </source>
</evidence>
<evidence type="ECO:0000313" key="13">
    <source>
        <dbReference type="EMBL" id="KAJ8313039.1"/>
    </source>
</evidence>
<evidence type="ECO:0000313" key="14">
    <source>
        <dbReference type="Proteomes" id="UP001217089"/>
    </source>
</evidence>
<dbReference type="Pfam" id="PF00561">
    <property type="entry name" value="Abhydrolase_1"/>
    <property type="match status" value="1"/>
</dbReference>
<accession>A0ABQ9F6M7</accession>
<comment type="catalytic activity">
    <reaction evidence="10">
        <text>1-octadecanoyl-2-(9Z-octadecenoyl)-sn-glycerol + H2O = 2-(9Z-octadecenoyl)-glycerol + octadecanoate + H(+)</text>
        <dbReference type="Rhea" id="RHEA:77103"/>
        <dbReference type="ChEBI" id="CHEBI:15377"/>
        <dbReference type="ChEBI" id="CHEBI:15378"/>
        <dbReference type="ChEBI" id="CHEBI:25629"/>
        <dbReference type="ChEBI" id="CHEBI:73990"/>
        <dbReference type="ChEBI" id="CHEBI:75468"/>
    </reaction>
</comment>
<protein>
    <recommendedName>
        <fullName evidence="7">sn-1-specific diacylglycerol lipase ABHD11</fullName>
        <ecNumber evidence="3">3.1.1.116</ecNumber>
    </recommendedName>
    <alternativeName>
        <fullName evidence="4">Alpha/beta hydrolase domain-containing protein 11</fullName>
    </alternativeName>
</protein>